<feature type="domain" description="GP-PDE" evidence="1">
    <location>
        <begin position="34"/>
        <end position="281"/>
    </location>
</feature>
<dbReference type="PANTHER" id="PTHR46211:SF7">
    <property type="entry name" value="GLYCEROPHOSPHODIESTER PHOSPHODIESTERASE"/>
    <property type="match status" value="1"/>
</dbReference>
<dbReference type="STRING" id="1742358.GCA_001439605_02655"/>
<dbReference type="Proteomes" id="UP000293846">
    <property type="component" value="Unassembled WGS sequence"/>
</dbReference>
<dbReference type="RefSeq" id="WP_131237934.1">
    <property type="nucleotide sequence ID" value="NZ_CP183326.1"/>
</dbReference>
<dbReference type="Pfam" id="PF03009">
    <property type="entry name" value="GDPD"/>
    <property type="match status" value="1"/>
</dbReference>
<dbReference type="SUPFAM" id="SSF51695">
    <property type="entry name" value="PLC-like phosphodiesterases"/>
    <property type="match status" value="1"/>
</dbReference>
<dbReference type="Gene3D" id="3.20.20.190">
    <property type="entry name" value="Phosphatidylinositol (PI) phosphodiesterase"/>
    <property type="match status" value="1"/>
</dbReference>
<dbReference type="OrthoDB" id="384721at2"/>
<dbReference type="InterPro" id="IPR030395">
    <property type="entry name" value="GP_PDE_dom"/>
</dbReference>
<dbReference type="InterPro" id="IPR017946">
    <property type="entry name" value="PLC-like_Pdiesterase_TIM-brl"/>
</dbReference>
<dbReference type="GO" id="GO:0006629">
    <property type="term" value="P:lipid metabolic process"/>
    <property type="evidence" value="ECO:0007669"/>
    <property type="project" value="InterPro"/>
</dbReference>
<dbReference type="PROSITE" id="PS51704">
    <property type="entry name" value="GP_PDE"/>
    <property type="match status" value="1"/>
</dbReference>
<reference evidence="2 3" key="1">
    <citation type="submission" date="2019-03" db="EMBL/GenBank/DDBJ databases">
        <authorList>
            <person name="Jensen L."/>
            <person name="Storgaard J."/>
            <person name="Sulaj E."/>
            <person name="Schramm A."/>
            <person name="Marshall I.P.G."/>
        </authorList>
    </citation>
    <scope>NUCLEOTIDE SEQUENCE [LARGE SCALE GENOMIC DNA]</scope>
    <source>
        <strain evidence="2 3">2017H2G3</strain>
    </source>
</reference>
<evidence type="ECO:0000313" key="2">
    <source>
        <dbReference type="EMBL" id="TCJ02333.1"/>
    </source>
</evidence>
<name>A0A4R1AYH2_9BACI</name>
<dbReference type="AlphaFoldDB" id="A0A4R1AYH2"/>
<dbReference type="CDD" id="cd08601">
    <property type="entry name" value="GDPD_SaGlpQ_like"/>
    <property type="match status" value="1"/>
</dbReference>
<keyword evidence="3" id="KW-1185">Reference proteome</keyword>
<organism evidence="2 3">
    <name type="scientific">Cytobacillus praedii</name>
    <dbReference type="NCBI Taxonomy" id="1742358"/>
    <lineage>
        <taxon>Bacteria</taxon>
        <taxon>Bacillati</taxon>
        <taxon>Bacillota</taxon>
        <taxon>Bacilli</taxon>
        <taxon>Bacillales</taxon>
        <taxon>Bacillaceae</taxon>
        <taxon>Cytobacillus</taxon>
    </lineage>
</organism>
<dbReference type="PANTHER" id="PTHR46211">
    <property type="entry name" value="GLYCEROPHOSPHORYL DIESTER PHOSPHODIESTERASE"/>
    <property type="match status" value="1"/>
</dbReference>
<evidence type="ECO:0000313" key="3">
    <source>
        <dbReference type="Proteomes" id="UP000293846"/>
    </source>
</evidence>
<accession>A0A4R1AYH2</accession>
<dbReference type="EMBL" id="SJTH01000035">
    <property type="protein sequence ID" value="TCJ02333.1"/>
    <property type="molecule type" value="Genomic_DNA"/>
</dbReference>
<sequence length="281" mass="32018">MKKKILIIYGLLICTIGGGLKPGAPDPPSIPDSFIVIGHRGASTYAPEHTLVSYELARELGADYIEIDLQMTKDGVLVAMHDQTVDRTTNGVGRVDSHSLEQLKRLDAGSWFNKKFPLHANPSYEFLTVPTLEEVFSYFGKEVNYYIETKSPDKYPQMEEKLLSLLRKYDLINEQKVIIQSFSEKSLKQIFQIEPKIPLIQLLSYQSPAKLTEAEIKKWKQYSVGVGPNYQMIDEAYIKTARRAQLLVHPYTVNSKEELDKLMKWGVTGVFTDLTDSFFEE</sequence>
<gene>
    <name evidence="2" type="ORF">E0Y62_20055</name>
</gene>
<dbReference type="GO" id="GO:0008081">
    <property type="term" value="F:phosphoric diester hydrolase activity"/>
    <property type="evidence" value="ECO:0007669"/>
    <property type="project" value="InterPro"/>
</dbReference>
<comment type="caution">
    <text evidence="2">The sequence shown here is derived from an EMBL/GenBank/DDBJ whole genome shotgun (WGS) entry which is preliminary data.</text>
</comment>
<evidence type="ECO:0000259" key="1">
    <source>
        <dbReference type="PROSITE" id="PS51704"/>
    </source>
</evidence>
<protein>
    <submittedName>
        <fullName evidence="2">Glycerophosphodiester phosphodiesterase</fullName>
    </submittedName>
</protein>
<proteinExistence type="predicted"/>